<gene>
    <name evidence="4" type="ORF">HHL25_00105</name>
</gene>
<keyword evidence="2" id="KW-0479">Metal-binding</keyword>
<dbReference type="GO" id="GO:0006508">
    <property type="term" value="P:proteolysis"/>
    <property type="evidence" value="ECO:0007669"/>
    <property type="project" value="UniProtKB-KW"/>
</dbReference>
<keyword evidence="3" id="KW-0378">Hydrolase</keyword>
<dbReference type="PANTHER" id="PTHR43270">
    <property type="entry name" value="BETA-ALA-HIS DIPEPTIDASE"/>
    <property type="match status" value="1"/>
</dbReference>
<accession>A0A7Y0ASD1</accession>
<evidence type="ECO:0000256" key="3">
    <source>
        <dbReference type="ARBA" id="ARBA00022801"/>
    </source>
</evidence>
<dbReference type="GO" id="GO:0046872">
    <property type="term" value="F:metal ion binding"/>
    <property type="evidence" value="ECO:0007669"/>
    <property type="project" value="UniProtKB-KW"/>
</dbReference>
<evidence type="ECO:0000313" key="4">
    <source>
        <dbReference type="EMBL" id="NML72515.1"/>
    </source>
</evidence>
<dbReference type="InterPro" id="IPR051458">
    <property type="entry name" value="Cyt/Met_Dipeptidase"/>
</dbReference>
<dbReference type="SUPFAM" id="SSF53187">
    <property type="entry name" value="Zn-dependent exopeptidases"/>
    <property type="match status" value="1"/>
</dbReference>
<dbReference type="Proteomes" id="UP000541470">
    <property type="component" value="Unassembled WGS sequence"/>
</dbReference>
<keyword evidence="5" id="KW-1185">Reference proteome</keyword>
<evidence type="ECO:0000313" key="5">
    <source>
        <dbReference type="Proteomes" id="UP000541470"/>
    </source>
</evidence>
<keyword evidence="1" id="KW-0645">Protease</keyword>
<dbReference type="NCBIfam" id="NF005478">
    <property type="entry name" value="PRK07079.1"/>
    <property type="match status" value="1"/>
</dbReference>
<proteinExistence type="predicted"/>
<dbReference type="PANTHER" id="PTHR43270:SF12">
    <property type="entry name" value="SUCCINYL-DIAMINOPIMELATE DESUCCINYLASE"/>
    <property type="match status" value="1"/>
</dbReference>
<dbReference type="InterPro" id="IPR002933">
    <property type="entry name" value="Peptidase_M20"/>
</dbReference>
<dbReference type="Gene3D" id="3.40.630.10">
    <property type="entry name" value="Zn peptidases"/>
    <property type="match status" value="1"/>
</dbReference>
<dbReference type="GO" id="GO:0008233">
    <property type="term" value="F:peptidase activity"/>
    <property type="evidence" value="ECO:0007669"/>
    <property type="project" value="UniProtKB-KW"/>
</dbReference>
<name>A0A7Y0ASD1_9HYPH</name>
<reference evidence="4 5" key="1">
    <citation type="submission" date="2020-04" db="EMBL/GenBank/DDBJ databases">
        <title>Rhizobium sp. S-51 isolated from soil.</title>
        <authorList>
            <person name="Dahal R.H."/>
        </authorList>
    </citation>
    <scope>NUCLEOTIDE SEQUENCE [LARGE SCALE GENOMIC DNA]</scope>
    <source>
        <strain evidence="4 5">S-51</strain>
    </source>
</reference>
<dbReference type="AlphaFoldDB" id="A0A7Y0ASD1"/>
<dbReference type="EMBL" id="JABBGK010000001">
    <property type="protein sequence ID" value="NML72515.1"/>
    <property type="molecule type" value="Genomic_DNA"/>
</dbReference>
<protein>
    <submittedName>
        <fullName evidence="4">M20 family metallopeptidase</fullName>
    </submittedName>
</protein>
<dbReference type="RefSeq" id="WP_169586071.1">
    <property type="nucleotide sequence ID" value="NZ_JABBGK010000001.1"/>
</dbReference>
<evidence type="ECO:0000256" key="1">
    <source>
        <dbReference type="ARBA" id="ARBA00022670"/>
    </source>
</evidence>
<comment type="caution">
    <text evidence="4">The sequence shown here is derived from an EMBL/GenBank/DDBJ whole genome shotgun (WGS) entry which is preliminary data.</text>
</comment>
<organism evidence="4 5">
    <name type="scientific">Rhizobium terricola</name>
    <dbReference type="NCBI Taxonomy" id="2728849"/>
    <lineage>
        <taxon>Bacteria</taxon>
        <taxon>Pseudomonadati</taxon>
        <taxon>Pseudomonadota</taxon>
        <taxon>Alphaproteobacteria</taxon>
        <taxon>Hyphomicrobiales</taxon>
        <taxon>Rhizobiaceae</taxon>
        <taxon>Rhizobium/Agrobacterium group</taxon>
        <taxon>Rhizobium</taxon>
    </lineage>
</organism>
<sequence>MSRTTAIARAEDYFDSGALRSDLARRVGIPSESQNPERAAALVDYIETELKPTFEALGFVCHTLHEGDWPFLLAERLEDESLPTVLGYGHGDVIRGLDDAWDDGLSPWQMAERDGRWYGRGVADNKGQHSINIGALAAVLETRGRLGFNAKYLIEMGEERISPGLRELAVRHKALLRADVLIASDGPRLTAGRPTIFLGSRGAVSFNMWIDARSGGHHSGNWGGLLSDPAIQLAHAIATIAGPTGQIQVPEWLPSGGIPANVRRVLADCEIDDSGEEPKIDPLWGEPDLTAAEKLFAWSSFAVLAFEAGNPKTPVGAIAPRAWSRCQLRFVVGVDPDDILPALRRHLDRNGFTNVEIVQASDEVFPATRLDPDHPWVHWTVNSIERTTGEKPAILPNLGGSLPNDVFMEVLGLPTIWVPHSYPKCSQHAPNEHIPLAIVRQGLALMAGLYWDLGEPGVPADGRKGGHEGEITAVS</sequence>
<dbReference type="Gene3D" id="3.30.70.360">
    <property type="match status" value="1"/>
</dbReference>
<dbReference type="Pfam" id="PF01546">
    <property type="entry name" value="Peptidase_M20"/>
    <property type="match status" value="1"/>
</dbReference>
<evidence type="ECO:0000256" key="2">
    <source>
        <dbReference type="ARBA" id="ARBA00022723"/>
    </source>
</evidence>